<organism evidence="1 2">
    <name type="scientific">Rosa chinensis</name>
    <name type="common">China rose</name>
    <dbReference type="NCBI Taxonomy" id="74649"/>
    <lineage>
        <taxon>Eukaryota</taxon>
        <taxon>Viridiplantae</taxon>
        <taxon>Streptophyta</taxon>
        <taxon>Embryophyta</taxon>
        <taxon>Tracheophyta</taxon>
        <taxon>Spermatophyta</taxon>
        <taxon>Magnoliopsida</taxon>
        <taxon>eudicotyledons</taxon>
        <taxon>Gunneridae</taxon>
        <taxon>Pentapetalae</taxon>
        <taxon>rosids</taxon>
        <taxon>fabids</taxon>
        <taxon>Rosales</taxon>
        <taxon>Rosaceae</taxon>
        <taxon>Rosoideae</taxon>
        <taxon>Rosoideae incertae sedis</taxon>
        <taxon>Rosa</taxon>
    </lineage>
</organism>
<reference evidence="1 2" key="1">
    <citation type="journal article" date="2018" name="Nat. Genet.">
        <title>The Rosa genome provides new insights in the design of modern roses.</title>
        <authorList>
            <person name="Bendahmane M."/>
        </authorList>
    </citation>
    <scope>NUCLEOTIDE SEQUENCE [LARGE SCALE GENOMIC DNA]</scope>
    <source>
        <strain evidence="2">cv. Old Blush</strain>
    </source>
</reference>
<sequence>MDTEHVADRYKVPSVIGEAINSDHEIPTAVTVKRTNTSSRARISTLIKQQCIEEFDEVAESRRTLIPEPKAKRVKEEVPDCEVVSVQQVRPQNLEDGDFKIEPDWFLVGSTLVTAVSTSKGMKLLDNEIVHLSFPSSNSSYKTQWIVPF</sequence>
<dbReference type="AlphaFoldDB" id="A0A2P6QQH3"/>
<evidence type="ECO:0000313" key="1">
    <source>
        <dbReference type="EMBL" id="PRQ36432.1"/>
    </source>
</evidence>
<proteinExistence type="predicted"/>
<accession>A0A2P6QQH3</accession>
<dbReference type="STRING" id="74649.A0A2P6QQH3"/>
<name>A0A2P6QQH3_ROSCH</name>
<keyword evidence="2" id="KW-1185">Reference proteome</keyword>
<gene>
    <name evidence="1" type="ORF">RchiOBHm_Chr4g0391501</name>
</gene>
<comment type="caution">
    <text evidence="1">The sequence shown here is derived from an EMBL/GenBank/DDBJ whole genome shotgun (WGS) entry which is preliminary data.</text>
</comment>
<protein>
    <submittedName>
        <fullName evidence="1">Uncharacterized protein</fullName>
    </submittedName>
</protein>
<evidence type="ECO:0000313" key="2">
    <source>
        <dbReference type="Proteomes" id="UP000238479"/>
    </source>
</evidence>
<dbReference type="EMBL" id="PDCK01000042">
    <property type="protein sequence ID" value="PRQ36432.1"/>
    <property type="molecule type" value="Genomic_DNA"/>
</dbReference>
<dbReference type="Gramene" id="PRQ36432">
    <property type="protein sequence ID" value="PRQ36432"/>
    <property type="gene ID" value="RchiOBHm_Chr4g0391501"/>
</dbReference>
<dbReference type="Proteomes" id="UP000238479">
    <property type="component" value="Chromosome 4"/>
</dbReference>